<dbReference type="Proteomes" id="UP000001542">
    <property type="component" value="Unassembled WGS sequence"/>
</dbReference>
<protein>
    <submittedName>
        <fullName evidence="1">Uncharacterized protein</fullName>
    </submittedName>
</protein>
<name>A2F4Q8_TRIV3</name>
<keyword evidence="2" id="KW-1185">Reference proteome</keyword>
<organism evidence="1 2">
    <name type="scientific">Trichomonas vaginalis (strain ATCC PRA-98 / G3)</name>
    <dbReference type="NCBI Taxonomy" id="412133"/>
    <lineage>
        <taxon>Eukaryota</taxon>
        <taxon>Metamonada</taxon>
        <taxon>Parabasalia</taxon>
        <taxon>Trichomonadida</taxon>
        <taxon>Trichomonadidae</taxon>
        <taxon>Trichomonas</taxon>
    </lineage>
</organism>
<dbReference type="EMBL" id="DS113613">
    <property type="protein sequence ID" value="EAY00119.1"/>
    <property type="molecule type" value="Genomic_DNA"/>
</dbReference>
<dbReference type="InParanoid" id="A2F4Q8"/>
<reference evidence="1" key="1">
    <citation type="submission" date="2006-10" db="EMBL/GenBank/DDBJ databases">
        <authorList>
            <person name="Amadeo P."/>
            <person name="Zhao Q."/>
            <person name="Wortman J."/>
            <person name="Fraser-Liggett C."/>
            <person name="Carlton J."/>
        </authorList>
    </citation>
    <scope>NUCLEOTIDE SEQUENCE</scope>
    <source>
        <strain evidence="1">G3</strain>
    </source>
</reference>
<proteinExistence type="predicted"/>
<evidence type="ECO:0000313" key="1">
    <source>
        <dbReference type="EMBL" id="EAY00119.1"/>
    </source>
</evidence>
<dbReference type="VEuPathDB" id="TrichDB:TVAG_471020"/>
<dbReference type="AlphaFoldDB" id="A2F4Q8"/>
<sequence>MNEYPQYILPFVKVSCEGQFELTTFKYDSFKNISFNDGIFSFQLSPQISGEKTFDVSMCGRSMYRAKHQVRFNTYVVGTTIIDMRNSRYMIDNFCIANESIHLFFAFDVTLLNNHMIEALPLTIHNTTMTFFARQNNISVINESVNYININKTGVNFLLDMSFGFSDTNNKTFYFENISQSEMLKNITKLNISLFSQPTCFSQAEFQGYSQLPIQRQVFGEKHANSTKVVISSSISKHFPQYESINTEKCSFEELYKKISDARVFVGCTDSDKSAAILMGREDTAFIDIQPCFEARHFSPLNPKTKAKVLSGNRYRLCRNGANIEEIENIITDIILNNENSPLLE</sequence>
<gene>
    <name evidence="1" type="ORF">TVAG_471020</name>
</gene>
<reference evidence="1" key="2">
    <citation type="journal article" date="2007" name="Science">
        <title>Draft genome sequence of the sexually transmitted pathogen Trichomonas vaginalis.</title>
        <authorList>
            <person name="Carlton J.M."/>
            <person name="Hirt R.P."/>
            <person name="Silva J.C."/>
            <person name="Delcher A.L."/>
            <person name="Schatz M."/>
            <person name="Zhao Q."/>
            <person name="Wortman J.R."/>
            <person name="Bidwell S.L."/>
            <person name="Alsmark U.C.M."/>
            <person name="Besteiro S."/>
            <person name="Sicheritz-Ponten T."/>
            <person name="Noel C.J."/>
            <person name="Dacks J.B."/>
            <person name="Foster P.G."/>
            <person name="Simillion C."/>
            <person name="Van de Peer Y."/>
            <person name="Miranda-Saavedra D."/>
            <person name="Barton G.J."/>
            <person name="Westrop G.D."/>
            <person name="Mueller S."/>
            <person name="Dessi D."/>
            <person name="Fiori P.L."/>
            <person name="Ren Q."/>
            <person name="Paulsen I."/>
            <person name="Zhang H."/>
            <person name="Bastida-Corcuera F.D."/>
            <person name="Simoes-Barbosa A."/>
            <person name="Brown M.T."/>
            <person name="Hayes R.D."/>
            <person name="Mukherjee M."/>
            <person name="Okumura C.Y."/>
            <person name="Schneider R."/>
            <person name="Smith A.J."/>
            <person name="Vanacova S."/>
            <person name="Villalvazo M."/>
            <person name="Haas B.J."/>
            <person name="Pertea M."/>
            <person name="Feldblyum T.V."/>
            <person name="Utterback T.R."/>
            <person name="Shu C.L."/>
            <person name="Osoegawa K."/>
            <person name="de Jong P.J."/>
            <person name="Hrdy I."/>
            <person name="Horvathova L."/>
            <person name="Zubacova Z."/>
            <person name="Dolezal P."/>
            <person name="Malik S.B."/>
            <person name="Logsdon J.M. Jr."/>
            <person name="Henze K."/>
            <person name="Gupta A."/>
            <person name="Wang C.C."/>
            <person name="Dunne R.L."/>
            <person name="Upcroft J.A."/>
            <person name="Upcroft P."/>
            <person name="White O."/>
            <person name="Salzberg S.L."/>
            <person name="Tang P."/>
            <person name="Chiu C.-H."/>
            <person name="Lee Y.-S."/>
            <person name="Embley T.M."/>
            <person name="Coombs G.H."/>
            <person name="Mottram J.C."/>
            <person name="Tachezy J."/>
            <person name="Fraser-Liggett C.M."/>
            <person name="Johnson P.J."/>
        </authorList>
    </citation>
    <scope>NUCLEOTIDE SEQUENCE [LARGE SCALE GENOMIC DNA]</scope>
    <source>
        <strain evidence="1">G3</strain>
    </source>
</reference>
<dbReference type="KEGG" id="tva:4757938"/>
<accession>A2F4Q8</accession>
<dbReference type="VEuPathDB" id="TrichDB:TVAGG3_0226090"/>
<dbReference type="RefSeq" id="XP_001313048.1">
    <property type="nucleotide sequence ID" value="XM_001313047.1"/>
</dbReference>
<evidence type="ECO:0000313" key="2">
    <source>
        <dbReference type="Proteomes" id="UP000001542"/>
    </source>
</evidence>